<protein>
    <recommendedName>
        <fullName evidence="2">Secretion system C-terminal sorting domain-containing protein</fullName>
    </recommendedName>
</protein>
<dbReference type="AlphaFoldDB" id="A0A381NZ25"/>
<evidence type="ECO:0000313" key="1">
    <source>
        <dbReference type="EMBL" id="SUZ59882.1"/>
    </source>
</evidence>
<feature type="non-terminal residue" evidence="1">
    <location>
        <position position="1"/>
    </location>
</feature>
<accession>A0A381NZ25</accession>
<gene>
    <name evidence="1" type="ORF">METZ01_LOCUS12736</name>
</gene>
<proteinExistence type="predicted"/>
<organism evidence="1">
    <name type="scientific">marine metagenome</name>
    <dbReference type="NCBI Taxonomy" id="408172"/>
    <lineage>
        <taxon>unclassified sequences</taxon>
        <taxon>metagenomes</taxon>
        <taxon>ecological metagenomes</taxon>
    </lineage>
</organism>
<evidence type="ECO:0008006" key="2">
    <source>
        <dbReference type="Google" id="ProtNLM"/>
    </source>
</evidence>
<sequence length="26" mass="2942">AVSAGVYLYQIRAGEFVQTRKMVLLK</sequence>
<reference evidence="1" key="1">
    <citation type="submission" date="2018-05" db="EMBL/GenBank/DDBJ databases">
        <authorList>
            <person name="Lanie J.A."/>
            <person name="Ng W.-L."/>
            <person name="Kazmierczak K.M."/>
            <person name="Andrzejewski T.M."/>
            <person name="Davidsen T.M."/>
            <person name="Wayne K.J."/>
            <person name="Tettelin H."/>
            <person name="Glass J.I."/>
            <person name="Rusch D."/>
            <person name="Podicherti R."/>
            <person name="Tsui H.-C.T."/>
            <person name="Winkler M.E."/>
        </authorList>
    </citation>
    <scope>NUCLEOTIDE SEQUENCE</scope>
</reference>
<dbReference type="EMBL" id="UINC01000705">
    <property type="protein sequence ID" value="SUZ59882.1"/>
    <property type="molecule type" value="Genomic_DNA"/>
</dbReference>
<name>A0A381NZ25_9ZZZZ</name>